<dbReference type="AlphaFoldDB" id="A0A0M6Y8M0"/>
<dbReference type="RefSeq" id="WP_082444661.1">
    <property type="nucleotide sequence ID" value="NZ_CXST01000002.1"/>
</dbReference>
<dbReference type="EMBL" id="CXST01000002">
    <property type="protein sequence ID" value="CTQ45759.1"/>
    <property type="molecule type" value="Genomic_DNA"/>
</dbReference>
<name>A0A0M6Y8M0_9HYPH</name>
<evidence type="ECO:0000313" key="1">
    <source>
        <dbReference type="EMBL" id="CTQ45759.1"/>
    </source>
</evidence>
<gene>
    <name evidence="1" type="ORF">LAL4801_04214</name>
</gene>
<keyword evidence="2" id="KW-1185">Reference proteome</keyword>
<proteinExistence type="predicted"/>
<evidence type="ECO:0000313" key="2">
    <source>
        <dbReference type="Proteomes" id="UP000048926"/>
    </source>
</evidence>
<sequence>MANFPLSKDDFDSLFNVTDRATSSLATDFNLGDASIIVTDGDLFPSGRHVVTVDDEQVIVASRSGNVLTVEAGGRGAFGTPVTAHSFSTQISVNMIAGIWNTMTGTILDMQETLWVWRLPVLSRAIAIPPGAVSTGDSYIVASGGVSAWLGRDGDIATFNGSAWDFVTPELGFAACVADEGALVFFDGSAWKSAGSVNSVFGRSGDITAESGDYNAGQISFDNVESGLTATDAQSAIDEVAARVAPLETAPPAHSHTVGDITDAGTMATQDANSVAITGGTISGATVDSRNVGADGAKLDGIAAGATANATDAFLLDRGNHTGTQPVSTIDGLSSALGDASSHAARTDNPHAVTKAQVGLGNVSNDAQIPLAQKGAPNGVAELDATGKVPAAQLPSYVDDVLEVPDYTALPITGEAGKLYVTINTNVTYRWSGTTYVEISASVALGETADSAYRGDRGKIAYDHSQQVGGNPHGVTKSEVGLGNVDNTSDASKPVSTAQQTALDTKVDKVAGYGLSEEDFTSTLLAKVNGIAAGATANSSDSVLLDRANHTGEQAISTVTGLQGAIDAKVDVVPGKQLSTEDYTTLEKTKLAGIEDGATANSTDAFLLDRSNHTGTQPISSIEGLQAELDGGGAHAFRTDNPHGVTKAQVGLGNVTNQAQIPLSEKGSPNGVAELDATGKVPAAQLPSYVDEVVEFATAGDFPATGIGGVIYIATDTNKTYRWTGTLYVAISSDVALGETASTAYRGDRGKIAYDHSQAVGNPHGTTKADIGLGNVDNVSSASLRDRSTHTGTQTLATISNAGTAAGLNAGSSIGNVLLIENNAGTPSLPAIDGSRLLNIGGGGGGGGGSSMEFRVRYISDGFFIVPAGIYMIWVTAIGGGGGGASGTGAVSTNVSGGGVRYGGNAGKNGAACLLMPVRVTPGDNFPITIGRGGAGGVQPAVANTNVAGVAGGTTIAGNIILPGGEAGENASTSIFTDELLLSVITDFDRTDTRLFHNFGGVFSPFIGNTTYRNKDSDVNSAIYYRAAYAFGNTGESGACYGHHTYPQVSGISYSGTGGPGSPFSFARGADGGRGVISNAASPAIGGDGQNANLWGCGGGGGGAAQSTTGQAISIGSGGRGADGMVEIYY</sequence>
<dbReference type="Proteomes" id="UP000048926">
    <property type="component" value="Unassembled WGS sequence"/>
</dbReference>
<protein>
    <submittedName>
        <fullName evidence="1">Uncharacterized protein</fullName>
    </submittedName>
</protein>
<accession>A0A0M6Y8M0</accession>
<reference evidence="2" key="1">
    <citation type="submission" date="2015-07" db="EMBL/GenBank/DDBJ databases">
        <authorList>
            <person name="Rodrigo-Torres Lidia"/>
            <person name="Arahal R.David."/>
        </authorList>
    </citation>
    <scope>NUCLEOTIDE SEQUENCE [LARGE SCALE GENOMIC DNA]</scope>
    <source>
        <strain evidence="2">CECT 4801</strain>
    </source>
</reference>
<dbReference type="InterPro" id="IPR021251">
    <property type="entry name" value="DUF2793"/>
</dbReference>
<dbReference type="Pfam" id="PF10983">
    <property type="entry name" value="DUF2793"/>
    <property type="match status" value="1"/>
</dbReference>
<organism evidence="1 2">
    <name type="scientific">Roseibium aggregatum</name>
    <dbReference type="NCBI Taxonomy" id="187304"/>
    <lineage>
        <taxon>Bacteria</taxon>
        <taxon>Pseudomonadati</taxon>
        <taxon>Pseudomonadota</taxon>
        <taxon>Alphaproteobacteria</taxon>
        <taxon>Hyphomicrobiales</taxon>
        <taxon>Stappiaceae</taxon>
        <taxon>Roseibium</taxon>
    </lineage>
</organism>